<keyword evidence="1" id="KW-1133">Transmembrane helix</keyword>
<keyword evidence="1" id="KW-0472">Membrane</keyword>
<evidence type="ECO:0000313" key="3">
    <source>
        <dbReference type="Proteomes" id="UP000619101"/>
    </source>
</evidence>
<dbReference type="RefSeq" id="WP_191701755.1">
    <property type="nucleotide sequence ID" value="NZ_JACSPZ010000014.1"/>
</dbReference>
<dbReference type="Proteomes" id="UP000619101">
    <property type="component" value="Unassembled WGS sequence"/>
</dbReference>
<evidence type="ECO:0000256" key="1">
    <source>
        <dbReference type="SAM" id="Phobius"/>
    </source>
</evidence>
<feature type="transmembrane region" description="Helical" evidence="1">
    <location>
        <begin position="58"/>
        <end position="81"/>
    </location>
</feature>
<organism evidence="2 3">
    <name type="scientific">Solibacillus faecavium</name>
    <dbReference type="NCBI Taxonomy" id="2762221"/>
    <lineage>
        <taxon>Bacteria</taxon>
        <taxon>Bacillati</taxon>
        <taxon>Bacillota</taxon>
        <taxon>Bacilli</taxon>
        <taxon>Bacillales</taxon>
        <taxon>Caryophanaceae</taxon>
        <taxon>Solibacillus</taxon>
    </lineage>
</organism>
<reference evidence="2 3" key="1">
    <citation type="submission" date="2020-08" db="EMBL/GenBank/DDBJ databases">
        <title>A Genomic Blueprint of the Chicken Gut Microbiome.</title>
        <authorList>
            <person name="Gilroy R."/>
            <person name="Ravi A."/>
            <person name="Getino M."/>
            <person name="Pursley I."/>
            <person name="Horton D.L."/>
            <person name="Alikhan N.-F."/>
            <person name="Baker D."/>
            <person name="Gharbi K."/>
            <person name="Hall N."/>
            <person name="Watson M."/>
            <person name="Adriaenssens E.M."/>
            <person name="Foster-Nyarko E."/>
            <person name="Jarju S."/>
            <person name="Secka A."/>
            <person name="Antonio M."/>
            <person name="Oren A."/>
            <person name="Chaudhuri R."/>
            <person name="La Ragione R.M."/>
            <person name="Hildebrand F."/>
            <person name="Pallen M.J."/>
        </authorList>
    </citation>
    <scope>NUCLEOTIDE SEQUENCE [LARGE SCALE GENOMIC DNA]</scope>
    <source>
        <strain evidence="2 3">A46</strain>
    </source>
</reference>
<feature type="transmembrane region" description="Helical" evidence="1">
    <location>
        <begin position="35"/>
        <end position="52"/>
    </location>
</feature>
<proteinExistence type="predicted"/>
<protein>
    <submittedName>
        <fullName evidence="2">Uncharacterized protein</fullName>
    </submittedName>
</protein>
<accession>A0ABR8Y3K8</accession>
<keyword evidence="3" id="KW-1185">Reference proteome</keyword>
<keyword evidence="1" id="KW-0812">Transmembrane</keyword>
<name>A0ABR8Y3K8_9BACL</name>
<sequence>MFYLIPFLLGSVIGIFTLILSLIFKRLGKLTNANIVTYIGILIGGGILWYSLEIVRGFEGAMIGLIGVFAILECIAIRIYLASTKKGGGSIAK</sequence>
<feature type="transmembrane region" description="Helical" evidence="1">
    <location>
        <begin position="6"/>
        <end position="23"/>
    </location>
</feature>
<dbReference type="EMBL" id="JACSPZ010000014">
    <property type="protein sequence ID" value="MBD8038693.1"/>
    <property type="molecule type" value="Genomic_DNA"/>
</dbReference>
<comment type="caution">
    <text evidence="2">The sequence shown here is derived from an EMBL/GenBank/DDBJ whole genome shotgun (WGS) entry which is preliminary data.</text>
</comment>
<evidence type="ECO:0000313" key="2">
    <source>
        <dbReference type="EMBL" id="MBD8038693.1"/>
    </source>
</evidence>
<gene>
    <name evidence="2" type="ORF">H9635_18270</name>
</gene>